<dbReference type="GO" id="GO:0019379">
    <property type="term" value="P:sulfate assimilation, phosphoadenylyl sulfate reduction by phosphoadenylyl-sulfate reductase (thioredoxin)"/>
    <property type="evidence" value="ECO:0007669"/>
    <property type="project" value="TreeGrafter"/>
</dbReference>
<reference evidence="5 6" key="1">
    <citation type="submission" date="2015-02" db="EMBL/GenBank/DDBJ databases">
        <authorList>
            <person name="Chooi Y.-H."/>
        </authorList>
    </citation>
    <scope>NUCLEOTIDE SEQUENCE [LARGE SCALE GENOMIC DNA]</scope>
    <source>
        <strain evidence="5">E3</strain>
    </source>
</reference>
<protein>
    <recommendedName>
        <fullName evidence="4">Phosphoadenosine phosphosulphate reductase domain-containing protein</fullName>
    </recommendedName>
</protein>
<comment type="pathway">
    <text evidence="2">Sulfur metabolism; hydrogen sulfide biosynthesis; sulfite from sulfate.</text>
</comment>
<sequence>MVCTGRPHRQTWAGIENSSPQHLHSDHDRRPSSARSNGHSSRFRVAGDGACTIARLTTRNRYAITGITYRRLARQSFRQFEPALRQEILHVRACPARCWGFRLHIGAHCSPGARDRTASRNAKRTFRSKPRAEHVHAGDRTRCEEAYMQQPALCRGCRPQSRVDVPRVVQRPRQDPRYHSDSECTTSRELCLWLTVLMIRMEPSSTYTGPKRLSSSPRRNNTIARCGPKTRNCAVRLLKYTLPGTLTPFNSVRVVFESSDGLSSCAGVRTVFTGRWRSQAGQRSNLDVLERDPQHGIIKINPMAMWSISQFQDYIREHSVRVSASVTRCR</sequence>
<feature type="domain" description="Phosphoadenosine phosphosulphate reductase" evidence="4">
    <location>
        <begin position="268"/>
        <end position="322"/>
    </location>
</feature>
<accession>A0A0G4IW38</accession>
<dbReference type="GO" id="GO:0005737">
    <property type="term" value="C:cytoplasm"/>
    <property type="evidence" value="ECO:0007669"/>
    <property type="project" value="TreeGrafter"/>
</dbReference>
<keyword evidence="6" id="KW-1185">Reference proteome</keyword>
<dbReference type="STRING" id="37360.A0A0G4IW38"/>
<evidence type="ECO:0000256" key="3">
    <source>
        <dbReference type="SAM" id="MobiDB-lite"/>
    </source>
</evidence>
<dbReference type="EMBL" id="CDSF01000090">
    <property type="protein sequence ID" value="CEO99281.1"/>
    <property type="molecule type" value="Genomic_DNA"/>
</dbReference>
<evidence type="ECO:0000256" key="2">
    <source>
        <dbReference type="ARBA" id="ARBA00024327"/>
    </source>
</evidence>
<organism evidence="5 6">
    <name type="scientific">Plasmodiophora brassicae</name>
    <name type="common">Clubroot disease agent</name>
    <dbReference type="NCBI Taxonomy" id="37360"/>
    <lineage>
        <taxon>Eukaryota</taxon>
        <taxon>Sar</taxon>
        <taxon>Rhizaria</taxon>
        <taxon>Endomyxa</taxon>
        <taxon>Phytomyxea</taxon>
        <taxon>Plasmodiophorida</taxon>
        <taxon>Plasmodiophoridae</taxon>
        <taxon>Plasmodiophora</taxon>
    </lineage>
</organism>
<dbReference type="AlphaFoldDB" id="A0A0G4IW38"/>
<dbReference type="Pfam" id="PF01507">
    <property type="entry name" value="PAPS_reduct"/>
    <property type="match status" value="1"/>
</dbReference>
<dbReference type="PANTHER" id="PTHR46509:SF1">
    <property type="entry name" value="PHOSPHOADENOSINE PHOSPHOSULFATE REDUCTASE"/>
    <property type="match status" value="1"/>
</dbReference>
<dbReference type="PANTHER" id="PTHR46509">
    <property type="entry name" value="PHOSPHOADENOSINE PHOSPHOSULFATE REDUCTASE"/>
    <property type="match status" value="1"/>
</dbReference>
<dbReference type="SUPFAM" id="SSF52402">
    <property type="entry name" value="Adenine nucleotide alpha hydrolases-like"/>
    <property type="match status" value="1"/>
</dbReference>
<dbReference type="Gene3D" id="3.40.50.620">
    <property type="entry name" value="HUPs"/>
    <property type="match status" value="1"/>
</dbReference>
<evidence type="ECO:0000259" key="4">
    <source>
        <dbReference type="Pfam" id="PF01507"/>
    </source>
</evidence>
<feature type="region of interest" description="Disordered" evidence="3">
    <location>
        <begin position="1"/>
        <end position="41"/>
    </location>
</feature>
<comment type="similarity">
    <text evidence="1">Belongs to the PAPS reductase family. CysH subfamily.</text>
</comment>
<dbReference type="OrthoDB" id="7869097at2759"/>
<dbReference type="InterPro" id="IPR014729">
    <property type="entry name" value="Rossmann-like_a/b/a_fold"/>
</dbReference>
<gene>
    <name evidence="5" type="ORF">PBRA_001187</name>
</gene>
<dbReference type="Proteomes" id="UP000039324">
    <property type="component" value="Unassembled WGS sequence"/>
</dbReference>
<dbReference type="GO" id="GO:0004604">
    <property type="term" value="F:phosphoadenylyl-sulfate reductase (thioredoxin) activity"/>
    <property type="evidence" value="ECO:0007669"/>
    <property type="project" value="TreeGrafter"/>
</dbReference>
<evidence type="ECO:0000313" key="6">
    <source>
        <dbReference type="Proteomes" id="UP000039324"/>
    </source>
</evidence>
<evidence type="ECO:0000313" key="5">
    <source>
        <dbReference type="EMBL" id="CEO99281.1"/>
    </source>
</evidence>
<evidence type="ECO:0000256" key="1">
    <source>
        <dbReference type="ARBA" id="ARBA00009732"/>
    </source>
</evidence>
<name>A0A0G4IW38_PLABS</name>
<proteinExistence type="inferred from homology"/>
<dbReference type="InterPro" id="IPR002500">
    <property type="entry name" value="PAPS_reduct_dom"/>
</dbReference>